<dbReference type="EMBL" id="LO017727">
    <property type="protein sequence ID" value="CRH07174.1"/>
    <property type="molecule type" value="Genomic_DNA"/>
</dbReference>
<accession>A0A1S7LM14</accession>
<dbReference type="InterPro" id="IPR016047">
    <property type="entry name" value="M23ase_b-sheet_dom"/>
</dbReference>
<name>A0A1S7LM14_MAGMO</name>
<dbReference type="PANTHER" id="PTHR21666:SF263">
    <property type="entry name" value="MUREIN HYDROLASE ACTIVATOR NLPD"/>
    <property type="match status" value="1"/>
</dbReference>
<evidence type="ECO:0000313" key="4">
    <source>
        <dbReference type="EMBL" id="CRH07174.1"/>
    </source>
</evidence>
<dbReference type="Gene3D" id="3.10.350.10">
    <property type="entry name" value="LysM domain"/>
    <property type="match status" value="1"/>
</dbReference>
<dbReference type="InterPro" id="IPR036779">
    <property type="entry name" value="LysM_dom_sf"/>
</dbReference>
<dbReference type="PROSITE" id="PS51782">
    <property type="entry name" value="LYSM"/>
    <property type="match status" value="1"/>
</dbReference>
<evidence type="ECO:0000256" key="2">
    <source>
        <dbReference type="SAM" id="MobiDB-lite"/>
    </source>
</evidence>
<protein>
    <recommendedName>
        <fullName evidence="3">LysM domain-containing protein</fullName>
    </recommendedName>
</protein>
<dbReference type="Pfam" id="PF01551">
    <property type="entry name" value="Peptidase_M23"/>
    <property type="match status" value="1"/>
</dbReference>
<sequence>MSSQTNLTRLLLPLLLALLSGCISEVPHIDLGRGAPPPPKPEQAPVRVAKGPALAWSMPSLNRGVAIQAKRYTVKSGDTLWAIAMAHSVDMVDLARWNKIDDPDKLYVGRAIFVSSPTLPLPAVAQQKALSSAPEPSPQQQGWSEASTPTFNIPTAPVTSLPEPQGGFNKAQSFIIPAPHKGKQTRPEPKPRNRPDKQTTAPRQVVQKAPAAKLKKAANHQGPVVSRATAAANLKVVKRSRAPRRWKWPVRGKVIARFGRNGAKVNAGIDIAARSGTAINAPASGVVSYVGDHASYGNLIILRHGGDFKTLYAHNQVNLVSKGQRIKKGQIIARVGNTGRVRSPRLHFELRKPIKPLNPLKYLSK</sequence>
<organism evidence="4">
    <name type="scientific">Magnetococcus massalia (strain MO-1)</name>
    <dbReference type="NCBI Taxonomy" id="451514"/>
    <lineage>
        <taxon>Bacteria</taxon>
        <taxon>Pseudomonadati</taxon>
        <taxon>Pseudomonadota</taxon>
        <taxon>Magnetococcia</taxon>
        <taxon>Magnetococcales</taxon>
        <taxon>Magnetococcaceae</taxon>
        <taxon>Magnetococcus</taxon>
    </lineage>
</organism>
<feature type="region of interest" description="Disordered" evidence="2">
    <location>
        <begin position="126"/>
        <end position="208"/>
    </location>
</feature>
<dbReference type="CDD" id="cd12797">
    <property type="entry name" value="M23_peptidase"/>
    <property type="match status" value="1"/>
</dbReference>
<dbReference type="SMART" id="SM00257">
    <property type="entry name" value="LysM"/>
    <property type="match status" value="1"/>
</dbReference>
<dbReference type="SUPFAM" id="SSF54106">
    <property type="entry name" value="LysM domain"/>
    <property type="match status" value="1"/>
</dbReference>
<gene>
    <name evidence="4" type="ORF">MAGMO_3028</name>
</gene>
<dbReference type="AlphaFoldDB" id="A0A1S7LM14"/>
<dbReference type="SUPFAM" id="SSF51261">
    <property type="entry name" value="Duplicated hybrid motif"/>
    <property type="match status" value="1"/>
</dbReference>
<dbReference type="PANTHER" id="PTHR21666">
    <property type="entry name" value="PEPTIDASE-RELATED"/>
    <property type="match status" value="1"/>
</dbReference>
<dbReference type="Gene3D" id="2.70.70.10">
    <property type="entry name" value="Glucose Permease (Domain IIA)"/>
    <property type="match status" value="1"/>
</dbReference>
<reference evidence="4" key="1">
    <citation type="submission" date="2015-04" db="EMBL/GenBank/DDBJ databases">
        <authorList>
            <person name="Syromyatnikov M.Y."/>
            <person name="Popov V.N."/>
        </authorList>
    </citation>
    <scope>NUCLEOTIDE SEQUENCE</scope>
    <source>
        <strain evidence="4">MO-1</strain>
    </source>
</reference>
<comment type="similarity">
    <text evidence="1">Belongs to the E.coli NlpD/Haemophilus LppB family.</text>
</comment>
<dbReference type="GO" id="GO:0004222">
    <property type="term" value="F:metalloendopeptidase activity"/>
    <property type="evidence" value="ECO:0007669"/>
    <property type="project" value="TreeGrafter"/>
</dbReference>
<evidence type="ECO:0000259" key="3">
    <source>
        <dbReference type="PROSITE" id="PS51782"/>
    </source>
</evidence>
<proteinExistence type="inferred from homology"/>
<dbReference type="InterPro" id="IPR018392">
    <property type="entry name" value="LysM"/>
</dbReference>
<feature type="compositionally biased region" description="Basic and acidic residues" evidence="2">
    <location>
        <begin position="185"/>
        <end position="197"/>
    </location>
</feature>
<dbReference type="Pfam" id="PF01476">
    <property type="entry name" value="LysM"/>
    <property type="match status" value="1"/>
</dbReference>
<feature type="domain" description="LysM" evidence="3">
    <location>
        <begin position="70"/>
        <end position="114"/>
    </location>
</feature>
<dbReference type="CDD" id="cd00118">
    <property type="entry name" value="LysM"/>
    <property type="match status" value="1"/>
</dbReference>
<dbReference type="InterPro" id="IPR011055">
    <property type="entry name" value="Dup_hybrid_motif"/>
</dbReference>
<dbReference type="InterPro" id="IPR050570">
    <property type="entry name" value="Cell_wall_metabolism_enzyme"/>
</dbReference>
<feature type="compositionally biased region" description="Polar residues" evidence="2">
    <location>
        <begin position="138"/>
        <end position="153"/>
    </location>
</feature>
<evidence type="ECO:0000256" key="1">
    <source>
        <dbReference type="ARBA" id="ARBA00038420"/>
    </source>
</evidence>